<accession>A0ACC1J667</accession>
<feature type="non-terminal residue" evidence="1">
    <location>
        <position position="1"/>
    </location>
</feature>
<comment type="caution">
    <text evidence="1">The sequence shown here is derived from an EMBL/GenBank/DDBJ whole genome shotgun (WGS) entry which is preliminary data.</text>
</comment>
<name>A0ACC1J667_9FUNG</name>
<organism evidence="1 2">
    <name type="scientific">Linderina macrospora</name>
    <dbReference type="NCBI Taxonomy" id="4868"/>
    <lineage>
        <taxon>Eukaryota</taxon>
        <taxon>Fungi</taxon>
        <taxon>Fungi incertae sedis</taxon>
        <taxon>Zoopagomycota</taxon>
        <taxon>Kickxellomycotina</taxon>
        <taxon>Kickxellomycetes</taxon>
        <taxon>Kickxellales</taxon>
        <taxon>Kickxellaceae</taxon>
        <taxon>Linderina</taxon>
    </lineage>
</organism>
<dbReference type="EMBL" id="JANBPW010002997">
    <property type="protein sequence ID" value="KAJ1938976.1"/>
    <property type="molecule type" value="Genomic_DNA"/>
</dbReference>
<proteinExistence type="predicted"/>
<dbReference type="Proteomes" id="UP001150603">
    <property type="component" value="Unassembled WGS sequence"/>
</dbReference>
<protein>
    <submittedName>
        <fullName evidence="1">Uncharacterized protein</fullName>
    </submittedName>
</protein>
<keyword evidence="2" id="KW-1185">Reference proteome</keyword>
<evidence type="ECO:0000313" key="1">
    <source>
        <dbReference type="EMBL" id="KAJ1938976.1"/>
    </source>
</evidence>
<reference evidence="1" key="1">
    <citation type="submission" date="2022-07" db="EMBL/GenBank/DDBJ databases">
        <title>Phylogenomic reconstructions and comparative analyses of Kickxellomycotina fungi.</title>
        <authorList>
            <person name="Reynolds N.K."/>
            <person name="Stajich J.E."/>
            <person name="Barry K."/>
            <person name="Grigoriev I.V."/>
            <person name="Crous P."/>
            <person name="Smith M.E."/>
        </authorList>
    </citation>
    <scope>NUCLEOTIDE SEQUENCE</scope>
    <source>
        <strain evidence="1">NRRL 5244</strain>
    </source>
</reference>
<evidence type="ECO:0000313" key="2">
    <source>
        <dbReference type="Proteomes" id="UP001150603"/>
    </source>
</evidence>
<sequence length="164" mass="18800">KNSDGEVVFELTESLVIERYIAHKHGILPTDLQASARQEQLRDQFTDIIQTAIVYHLSGDDRKPKLKERFDELANALVKFHSKALQANGNNGHYIGDSVSYIDIALYAFLKFIRTQTKAKDDDFSSYFEPEKVPEFVKVIAAVESEPTLERYFAQDVKNVTIMW</sequence>
<gene>
    <name evidence="1" type="ORF">FBU59_004276</name>
</gene>